<protein>
    <submittedName>
        <fullName evidence="1">Uncharacterized protein</fullName>
    </submittedName>
</protein>
<dbReference type="EMBL" id="MCGT01000001">
    <property type="protein sequence ID" value="ORX62749.1"/>
    <property type="molecule type" value="Genomic_DNA"/>
</dbReference>
<proteinExistence type="predicted"/>
<accession>A0A1X2GXD2</accession>
<evidence type="ECO:0000313" key="1">
    <source>
        <dbReference type="EMBL" id="ORX62749.1"/>
    </source>
</evidence>
<gene>
    <name evidence="1" type="ORF">DM01DRAFT_1004811</name>
</gene>
<evidence type="ECO:0000313" key="2">
    <source>
        <dbReference type="Proteomes" id="UP000242146"/>
    </source>
</evidence>
<name>A0A1X2GXD2_9FUNG</name>
<sequence length="86" mass="10151">MSQNVEANFFPALVKNRYKKGKRSLLLFFISYQKNHLAFFFPHLRLSQTYHARPNLLPFVEHPCQEGCVYLHCCHCCLFVCPAMQE</sequence>
<dbReference type="AlphaFoldDB" id="A0A1X2GXD2"/>
<dbReference type="Proteomes" id="UP000242146">
    <property type="component" value="Unassembled WGS sequence"/>
</dbReference>
<reference evidence="1 2" key="1">
    <citation type="submission" date="2016-07" db="EMBL/GenBank/DDBJ databases">
        <title>Pervasive Adenine N6-methylation of Active Genes in Fungi.</title>
        <authorList>
            <consortium name="DOE Joint Genome Institute"/>
            <person name="Mondo S.J."/>
            <person name="Dannebaum R.O."/>
            <person name="Kuo R.C."/>
            <person name="Labutti K."/>
            <person name="Haridas S."/>
            <person name="Kuo A."/>
            <person name="Salamov A."/>
            <person name="Ahrendt S.R."/>
            <person name="Lipzen A."/>
            <person name="Sullivan W."/>
            <person name="Andreopoulos W.B."/>
            <person name="Clum A."/>
            <person name="Lindquist E."/>
            <person name="Daum C."/>
            <person name="Ramamoorthy G.K."/>
            <person name="Gryganskyi A."/>
            <person name="Culley D."/>
            <person name="Magnuson J.K."/>
            <person name="James T.Y."/>
            <person name="O'Malley M.A."/>
            <person name="Stajich J.E."/>
            <person name="Spatafora J.W."/>
            <person name="Visel A."/>
            <person name="Grigoriev I.V."/>
        </authorList>
    </citation>
    <scope>NUCLEOTIDE SEQUENCE [LARGE SCALE GENOMIC DNA]</scope>
    <source>
        <strain evidence="1 2">NRRL 3301</strain>
    </source>
</reference>
<comment type="caution">
    <text evidence="1">The sequence shown here is derived from an EMBL/GenBank/DDBJ whole genome shotgun (WGS) entry which is preliminary data.</text>
</comment>
<organism evidence="1 2">
    <name type="scientific">Hesseltinella vesiculosa</name>
    <dbReference type="NCBI Taxonomy" id="101127"/>
    <lineage>
        <taxon>Eukaryota</taxon>
        <taxon>Fungi</taxon>
        <taxon>Fungi incertae sedis</taxon>
        <taxon>Mucoromycota</taxon>
        <taxon>Mucoromycotina</taxon>
        <taxon>Mucoromycetes</taxon>
        <taxon>Mucorales</taxon>
        <taxon>Cunninghamellaceae</taxon>
        <taxon>Hesseltinella</taxon>
    </lineage>
</organism>
<keyword evidence="2" id="KW-1185">Reference proteome</keyword>